<evidence type="ECO:0000256" key="1">
    <source>
        <dbReference type="SAM" id="MobiDB-lite"/>
    </source>
</evidence>
<dbReference type="Proteomes" id="UP000242188">
    <property type="component" value="Unassembled WGS sequence"/>
</dbReference>
<keyword evidence="2" id="KW-1133">Transmembrane helix</keyword>
<feature type="region of interest" description="Disordered" evidence="1">
    <location>
        <begin position="1"/>
        <end position="20"/>
    </location>
</feature>
<feature type="transmembrane region" description="Helical" evidence="2">
    <location>
        <begin position="60"/>
        <end position="79"/>
    </location>
</feature>
<keyword evidence="2" id="KW-0812">Transmembrane</keyword>
<accession>A0A210QPP0</accession>
<protein>
    <submittedName>
        <fullName evidence="3">Uncharacterized protein</fullName>
    </submittedName>
</protein>
<name>A0A210QPP0_MIZYE</name>
<keyword evidence="2" id="KW-0472">Membrane</keyword>
<sequence length="116" mass="12975">MMDDSSRVTTRQPIPTEGDDVSYVDSDIHAQAFCCLPHCCDNGADPRWYYPWDKGLARMMGLYCLWCGLGLVFPCCMCVPSCRDIACMTDQGLWRGSVCGKYICVEEEPPASKTDN</sequence>
<reference evidence="3 4" key="1">
    <citation type="journal article" date="2017" name="Nat. Ecol. Evol.">
        <title>Scallop genome provides insights into evolution of bilaterian karyotype and development.</title>
        <authorList>
            <person name="Wang S."/>
            <person name="Zhang J."/>
            <person name="Jiao W."/>
            <person name="Li J."/>
            <person name="Xun X."/>
            <person name="Sun Y."/>
            <person name="Guo X."/>
            <person name="Huan P."/>
            <person name="Dong B."/>
            <person name="Zhang L."/>
            <person name="Hu X."/>
            <person name="Sun X."/>
            <person name="Wang J."/>
            <person name="Zhao C."/>
            <person name="Wang Y."/>
            <person name="Wang D."/>
            <person name="Huang X."/>
            <person name="Wang R."/>
            <person name="Lv J."/>
            <person name="Li Y."/>
            <person name="Zhang Z."/>
            <person name="Liu B."/>
            <person name="Lu W."/>
            <person name="Hui Y."/>
            <person name="Liang J."/>
            <person name="Zhou Z."/>
            <person name="Hou R."/>
            <person name="Li X."/>
            <person name="Liu Y."/>
            <person name="Li H."/>
            <person name="Ning X."/>
            <person name="Lin Y."/>
            <person name="Zhao L."/>
            <person name="Xing Q."/>
            <person name="Dou J."/>
            <person name="Li Y."/>
            <person name="Mao J."/>
            <person name="Guo H."/>
            <person name="Dou H."/>
            <person name="Li T."/>
            <person name="Mu C."/>
            <person name="Jiang W."/>
            <person name="Fu Q."/>
            <person name="Fu X."/>
            <person name="Miao Y."/>
            <person name="Liu J."/>
            <person name="Yu Q."/>
            <person name="Li R."/>
            <person name="Liao H."/>
            <person name="Li X."/>
            <person name="Kong Y."/>
            <person name="Jiang Z."/>
            <person name="Chourrout D."/>
            <person name="Li R."/>
            <person name="Bao Z."/>
        </authorList>
    </citation>
    <scope>NUCLEOTIDE SEQUENCE [LARGE SCALE GENOMIC DNA]</scope>
    <source>
        <strain evidence="3 4">PY_sf001</strain>
    </source>
</reference>
<proteinExistence type="predicted"/>
<organism evidence="3 4">
    <name type="scientific">Mizuhopecten yessoensis</name>
    <name type="common">Japanese scallop</name>
    <name type="synonym">Patinopecten yessoensis</name>
    <dbReference type="NCBI Taxonomy" id="6573"/>
    <lineage>
        <taxon>Eukaryota</taxon>
        <taxon>Metazoa</taxon>
        <taxon>Spiralia</taxon>
        <taxon>Lophotrochozoa</taxon>
        <taxon>Mollusca</taxon>
        <taxon>Bivalvia</taxon>
        <taxon>Autobranchia</taxon>
        <taxon>Pteriomorphia</taxon>
        <taxon>Pectinida</taxon>
        <taxon>Pectinoidea</taxon>
        <taxon>Pectinidae</taxon>
        <taxon>Mizuhopecten</taxon>
    </lineage>
</organism>
<comment type="caution">
    <text evidence="3">The sequence shown here is derived from an EMBL/GenBank/DDBJ whole genome shotgun (WGS) entry which is preliminary data.</text>
</comment>
<gene>
    <name evidence="3" type="ORF">KP79_PYT18193</name>
</gene>
<evidence type="ECO:0000313" key="4">
    <source>
        <dbReference type="Proteomes" id="UP000242188"/>
    </source>
</evidence>
<dbReference type="AlphaFoldDB" id="A0A210QPP0"/>
<evidence type="ECO:0000256" key="2">
    <source>
        <dbReference type="SAM" id="Phobius"/>
    </source>
</evidence>
<dbReference type="EMBL" id="NEDP02002502">
    <property type="protein sequence ID" value="OWF50695.1"/>
    <property type="molecule type" value="Genomic_DNA"/>
</dbReference>
<keyword evidence="4" id="KW-1185">Reference proteome</keyword>
<evidence type="ECO:0000313" key="3">
    <source>
        <dbReference type="EMBL" id="OWF50695.1"/>
    </source>
</evidence>